<dbReference type="PRINTS" id="PR00131">
    <property type="entry name" value="GLHYDRLASE1"/>
</dbReference>
<evidence type="ECO:0000256" key="3">
    <source>
        <dbReference type="RuleBase" id="RU003690"/>
    </source>
</evidence>
<dbReference type="Pfam" id="PF00232">
    <property type="entry name" value="Glyco_hydro_1"/>
    <property type="match status" value="1"/>
</dbReference>
<evidence type="ECO:0000313" key="4">
    <source>
        <dbReference type="EMBL" id="KAK6933699.1"/>
    </source>
</evidence>
<dbReference type="PANTHER" id="PTHR10353:SF297">
    <property type="entry name" value="VICIANIN HYDROLASE-LIKE"/>
    <property type="match status" value="1"/>
</dbReference>
<keyword evidence="4" id="KW-0378">Hydrolase</keyword>
<name>A0AAN8VHJ3_9MAGN</name>
<feature type="active site" description="Nucleophile" evidence="2">
    <location>
        <position position="89"/>
    </location>
</feature>
<dbReference type="SUPFAM" id="SSF51445">
    <property type="entry name" value="(Trans)glycosidases"/>
    <property type="match status" value="2"/>
</dbReference>
<evidence type="ECO:0000256" key="2">
    <source>
        <dbReference type="PROSITE-ProRule" id="PRU10055"/>
    </source>
</evidence>
<evidence type="ECO:0000313" key="5">
    <source>
        <dbReference type="Proteomes" id="UP001370490"/>
    </source>
</evidence>
<dbReference type="Gene3D" id="3.20.20.80">
    <property type="entry name" value="Glycosidases"/>
    <property type="match status" value="2"/>
</dbReference>
<evidence type="ECO:0000256" key="1">
    <source>
        <dbReference type="ARBA" id="ARBA00010838"/>
    </source>
</evidence>
<dbReference type="AlphaFoldDB" id="A0AAN8VHJ3"/>
<proteinExistence type="inferred from homology"/>
<gene>
    <name evidence="4" type="ORF">RJ641_036593</name>
</gene>
<dbReference type="PANTHER" id="PTHR10353">
    <property type="entry name" value="GLYCOSYL HYDROLASE"/>
    <property type="match status" value="1"/>
</dbReference>
<organism evidence="4 5">
    <name type="scientific">Dillenia turbinata</name>
    <dbReference type="NCBI Taxonomy" id="194707"/>
    <lineage>
        <taxon>Eukaryota</taxon>
        <taxon>Viridiplantae</taxon>
        <taxon>Streptophyta</taxon>
        <taxon>Embryophyta</taxon>
        <taxon>Tracheophyta</taxon>
        <taxon>Spermatophyta</taxon>
        <taxon>Magnoliopsida</taxon>
        <taxon>eudicotyledons</taxon>
        <taxon>Gunneridae</taxon>
        <taxon>Pentapetalae</taxon>
        <taxon>Dilleniales</taxon>
        <taxon>Dilleniaceae</taxon>
        <taxon>Dillenia</taxon>
    </lineage>
</organism>
<dbReference type="InterPro" id="IPR001360">
    <property type="entry name" value="Glyco_hydro_1"/>
</dbReference>
<dbReference type="InterPro" id="IPR018120">
    <property type="entry name" value="Glyco_hydro_1_AS"/>
</dbReference>
<comment type="caution">
    <text evidence="4">The sequence shown here is derived from an EMBL/GenBank/DDBJ whole genome shotgun (WGS) entry which is preliminary data.</text>
</comment>
<reference evidence="4 5" key="1">
    <citation type="submission" date="2023-12" db="EMBL/GenBank/DDBJ databases">
        <title>A high-quality genome assembly for Dillenia turbinata (Dilleniales).</title>
        <authorList>
            <person name="Chanderbali A."/>
        </authorList>
    </citation>
    <scope>NUCLEOTIDE SEQUENCE [LARGE SCALE GENOMIC DNA]</scope>
    <source>
        <strain evidence="4">LSX21</strain>
        <tissue evidence="4">Leaf</tissue>
    </source>
</reference>
<keyword evidence="5" id="KW-1185">Reference proteome</keyword>
<dbReference type="PROSITE" id="PS00572">
    <property type="entry name" value="GLYCOSYL_HYDROL_F1_1"/>
    <property type="match status" value="1"/>
</dbReference>
<protein>
    <submittedName>
        <fullName evidence="4">Glycoside hydrolase family 1</fullName>
    </submittedName>
</protein>
<dbReference type="GO" id="GO:0005975">
    <property type="term" value="P:carbohydrate metabolic process"/>
    <property type="evidence" value="ECO:0007669"/>
    <property type="project" value="InterPro"/>
</dbReference>
<dbReference type="EMBL" id="JBAMMX010000009">
    <property type="protein sequence ID" value="KAK6933699.1"/>
    <property type="molecule type" value="Genomic_DNA"/>
</dbReference>
<dbReference type="Proteomes" id="UP001370490">
    <property type="component" value="Unassembled WGS sequence"/>
</dbReference>
<sequence length="183" mass="21133">MTEKISDHSTGKIALDFYHRYKISGGVNPEGVKFYNNVINDLLANAEKNGVYIGTPTATGWIYVCPKGIYSLMMYIKNYYKNPPIYITENGVAETNNSSMSVEQALKDNLRLVYHYGHLTYLSKAIKGGADVRGYFVWSFLDDYEWDGGYTVRFGLNYIDFKDNLKRYRKHSALWFQKFLHKG</sequence>
<dbReference type="InterPro" id="IPR017853">
    <property type="entry name" value="GH"/>
</dbReference>
<comment type="similarity">
    <text evidence="1 3">Belongs to the glycosyl hydrolase 1 family.</text>
</comment>
<accession>A0AAN8VHJ3</accession>
<dbReference type="GO" id="GO:0008422">
    <property type="term" value="F:beta-glucosidase activity"/>
    <property type="evidence" value="ECO:0007669"/>
    <property type="project" value="TreeGrafter"/>
</dbReference>